<dbReference type="Gene3D" id="3.40.50.980">
    <property type="match status" value="2"/>
</dbReference>
<dbReference type="PROSITE" id="PS00455">
    <property type="entry name" value="AMP_BINDING"/>
    <property type="match status" value="1"/>
</dbReference>
<dbReference type="PANTHER" id="PTHR45398:SF1">
    <property type="entry name" value="ENZYME, PUTATIVE (JCVI)-RELATED"/>
    <property type="match status" value="1"/>
</dbReference>
<dbReference type="InterPro" id="IPR042099">
    <property type="entry name" value="ANL_N_sf"/>
</dbReference>
<dbReference type="Pfam" id="PF13193">
    <property type="entry name" value="AMP-binding_C"/>
    <property type="match status" value="1"/>
</dbReference>
<dbReference type="PANTHER" id="PTHR45398">
    <property type="match status" value="1"/>
</dbReference>
<dbReference type="Gene3D" id="3.30.559.30">
    <property type="entry name" value="Nonribosomal peptide synthetase, condensation domain"/>
    <property type="match status" value="3"/>
</dbReference>
<keyword evidence="3" id="KW-0597">Phosphoprotein</keyword>
<dbReference type="InterPro" id="IPR036736">
    <property type="entry name" value="ACP-like_sf"/>
</dbReference>
<dbReference type="Gene3D" id="1.10.1200.10">
    <property type="entry name" value="ACP-like"/>
    <property type="match status" value="1"/>
</dbReference>
<comment type="caution">
    <text evidence="5">The sequence shown here is derived from an EMBL/GenBank/DDBJ whole genome shotgun (WGS) entry which is preliminary data.</text>
</comment>
<dbReference type="SUPFAM" id="SSF56801">
    <property type="entry name" value="Acetyl-CoA synthetase-like"/>
    <property type="match status" value="2"/>
</dbReference>
<dbReference type="PROSITE" id="PS00012">
    <property type="entry name" value="PHOSPHOPANTETHEINE"/>
    <property type="match status" value="1"/>
</dbReference>
<evidence type="ECO:0000256" key="2">
    <source>
        <dbReference type="ARBA" id="ARBA00022450"/>
    </source>
</evidence>
<dbReference type="InterPro" id="IPR023213">
    <property type="entry name" value="CAT-like_dom_sf"/>
</dbReference>
<keyword evidence="6" id="KW-1185">Reference proteome</keyword>
<protein>
    <submittedName>
        <fullName evidence="5">Amino acid adenylation domain-containing protein</fullName>
    </submittedName>
</protein>
<dbReference type="CDD" id="cd19531">
    <property type="entry name" value="LCL_NRPS-like"/>
    <property type="match status" value="1"/>
</dbReference>
<dbReference type="InterPro" id="IPR000873">
    <property type="entry name" value="AMP-dep_synth/lig_dom"/>
</dbReference>
<dbReference type="Pfam" id="PF00550">
    <property type="entry name" value="PP-binding"/>
    <property type="match status" value="1"/>
</dbReference>
<comment type="cofactor">
    <cofactor evidence="1">
        <name>pantetheine 4'-phosphate</name>
        <dbReference type="ChEBI" id="CHEBI:47942"/>
    </cofactor>
</comment>
<reference evidence="5 6" key="1">
    <citation type="submission" date="2024-02" db="EMBL/GenBank/DDBJ databases">
        <title>Identification of pathogenicity and growth-promoting function of Pseudomonas putida variant.</title>
        <authorList>
            <person name="Sun J."/>
        </authorList>
    </citation>
    <scope>NUCLEOTIDE SEQUENCE [LARGE SCALE GENOMIC DNA]</scope>
    <source>
        <strain evidence="5 6">A03</strain>
    </source>
</reference>
<organism evidence="5 6">
    <name type="scientific">Pseudomonas farsensis</name>
    <dbReference type="NCBI Taxonomy" id="2745492"/>
    <lineage>
        <taxon>Bacteria</taxon>
        <taxon>Pseudomonadati</taxon>
        <taxon>Pseudomonadota</taxon>
        <taxon>Gammaproteobacteria</taxon>
        <taxon>Pseudomonadales</taxon>
        <taxon>Pseudomonadaceae</taxon>
        <taxon>Pseudomonas</taxon>
    </lineage>
</organism>
<dbReference type="InterPro" id="IPR010060">
    <property type="entry name" value="NRPS_synth"/>
</dbReference>
<dbReference type="Pfam" id="PF00501">
    <property type="entry name" value="AMP-binding"/>
    <property type="match status" value="2"/>
</dbReference>
<proteinExistence type="predicted"/>
<dbReference type="Gene3D" id="3.30.559.10">
    <property type="entry name" value="Chloramphenicol acetyltransferase-like domain"/>
    <property type="match status" value="3"/>
</dbReference>
<evidence type="ECO:0000313" key="5">
    <source>
        <dbReference type="EMBL" id="MEJ5865689.1"/>
    </source>
</evidence>
<dbReference type="InterPro" id="IPR009081">
    <property type="entry name" value="PP-bd_ACP"/>
</dbReference>
<evidence type="ECO:0000259" key="4">
    <source>
        <dbReference type="PROSITE" id="PS50075"/>
    </source>
</evidence>
<accession>A0ABU8QYD8</accession>
<dbReference type="InterPro" id="IPR006162">
    <property type="entry name" value="Ppantetheine_attach_site"/>
</dbReference>
<dbReference type="Gene3D" id="2.30.38.10">
    <property type="entry name" value="Luciferase, Domain 3"/>
    <property type="match status" value="1"/>
</dbReference>
<evidence type="ECO:0000256" key="1">
    <source>
        <dbReference type="ARBA" id="ARBA00001957"/>
    </source>
</evidence>
<dbReference type="InterPro" id="IPR010071">
    <property type="entry name" value="AA_adenyl_dom"/>
</dbReference>
<dbReference type="CDD" id="cd19534">
    <property type="entry name" value="E_NRPS"/>
    <property type="match status" value="1"/>
</dbReference>
<evidence type="ECO:0000256" key="3">
    <source>
        <dbReference type="ARBA" id="ARBA00022553"/>
    </source>
</evidence>
<dbReference type="SUPFAM" id="SSF47336">
    <property type="entry name" value="ACP-like"/>
    <property type="match status" value="1"/>
</dbReference>
<dbReference type="InterPro" id="IPR025110">
    <property type="entry name" value="AMP-bd_C"/>
</dbReference>
<dbReference type="Gene3D" id="3.30.300.30">
    <property type="match status" value="1"/>
</dbReference>
<keyword evidence="2" id="KW-0596">Phosphopantetheine</keyword>
<dbReference type="NCBIfam" id="TIGR01720">
    <property type="entry name" value="NRPS-para261"/>
    <property type="match status" value="1"/>
</dbReference>
<gene>
    <name evidence="5" type="ORF">V7S98_20945</name>
</gene>
<dbReference type="PROSITE" id="PS50075">
    <property type="entry name" value="CARRIER"/>
    <property type="match status" value="1"/>
</dbReference>
<dbReference type="Proteomes" id="UP001380290">
    <property type="component" value="Unassembled WGS sequence"/>
</dbReference>
<dbReference type="NCBIfam" id="TIGR01733">
    <property type="entry name" value="AA-adenyl-dom"/>
    <property type="match status" value="1"/>
</dbReference>
<dbReference type="Gene3D" id="3.40.50.12780">
    <property type="entry name" value="N-terminal domain of ligase-like"/>
    <property type="match status" value="1"/>
</dbReference>
<sequence length="2066" mass="228932">MLEEGVSPANLPIPEVRQDFATVPLSYAQLRQWFLWQLEPESCAYNLSMALRLHGQFDLAVLERCLHGLIARHESLRTRFVTEDEQTRQQIDPQLDLRIEVQAAATAEPVRAARIDAFVTAQGARLFDLQNGPLLHVAVLELAEDDRVLMLTQHHIISDGVSLRILVEELIQRYAAAVQGHEIEFPALPIQYADYAIWQRHWMEAGELERQLGYWTAYLGEDQPVLELPADFARPLEQSLRGGQYQLRLDGALLEGLRRLAQTENATLFMVLLAAFQLLLQRYSGQNDIRIGVPMANRNRVETEGILGFFVNTQVLRGQLDPQQDFISLLRQARTSAIAAQAHQELPFEQLVDALQPERNLSRNALFQVMFNHQRAVLRDALVPELSLPGLRVEGLERDNTTAQFDLTLDTFEHDDGLSACFNYASDLYKAQTIERMARHWQNLLRAIVAAPGKRLAELSMLDELEHKALVQAPETSVITRVTSVPALIADQARLDPGRVAVLSAGRTLGYGELEQQAGYLATCLRQRGVGPDVRVGIALERGPQLLVAALAVLKAGGAFVPLDSAYPQERLAYMIKDSGLSLVLSQASQQTHLPQIDGVGTLLVEDIRMDASHVGDQPPSCLDGLAYVIYTSGSTGQPKGVAVSHRALAMHCQAAAQVYGMGMQDCVLQFASPSFDAAWEQMFMPLCQGARVVIEDVSQWSPETLCQTIAGYGVTVLDLPPAYLSQQAVVLRELGLQVRVRACILGGEGWDRRALDAMDVFRADELFNAYGPTEAVISPLIWRYDAADAFSGFAPIGQTVGSRSVQLLDGSFNPVPAGHPGEIHLGGVGLARGYLERPAMTAQMFVPDPYSTVPGSRLYRTADLGLRREDGNVEYRGRRDDQVKIRGLRVELGEIEARLLACTDVREAVVLTQPGASGLQLVAYVVPSSLTQQHDLLREALKAELKRDLPDYMVPAYVLFLDQLPLTANGKLDRKALPPADAIQHQHAYEAPRSDLETRIASIWQDVLRVERVGLSDNFFELGGDSIVSIQVVSRARQAGIHFTPKQLFQHQTVKGLASVAQRGEQGSAIDQRPATGETELLPVQQAFFASAHPQPSHWNQSVLLKPQNELEVPALEAALLALVAQHDALRLRFAKNAEGRWRGWFGTQPQATDLLWTAEVSDLQALDDLAGRAQRSLDLDQGVLVRAVLAQVAGEGQRLLLVIHHLAVDGVSWRMLFEDLQSAYRQAMAGQIITLPDRTSSVQAWAARLHVYARSPELQAELGYWHAQQAATHAILPLDRPDGSREQRHARTVYCRLDRSTTQRLLQQAPVAYRTQVNDLLLTALARVLTRWVGREHIVVQLEGHGREALFDDIDLTRTVGWFTSVFPVLLAPLGSLSDSLKAIKEQLRAIPGKGVGYGVLRYMAESSVQQALQVAEQPQVTFNYLGQFDGSFDDADALLRPTAEGHGQEQSDLALLSEELGINGQVFDGSLSLGWTFSSEQFDESSIQAVADAYAVELQALVEHCCCEQGVTPSDFPLASLNQAALDALPVPAAQIEDLYPLSPMQQGMLFHTLYEDGAGDYVNQMRLDIHGLDSERFREAWQDTLDAHGILRSGFIWQGLLDKPLQLVNRQVSVPFSLIDLRGSADVEGELRSLAQEQYTTPFDMARAPLLRLVLVRTDVDSYHLIYSNHHILLDGWSNSQLLGEVLQRYNGQALPARQGQYRDYISWLQTRDAAATEQFWRMRLAGLQEPTHLAKALSKPINAAKGHADHHQRFDVELSRAMETFARACKVTVNTLLQSAWLLLLRQYSGHQVVCFGATVSGRPVDLEGVEHQIGLFINTLPVIAEPRAELTVEQWLHEVQALNVALREQEHTPLNDIQRWAGQSGEALFDSLLVFENYPVAEALEQSAGDTLSFGAVSNFEQTSYPLTLSVNQGQAMSLHYSFNTFDFTRPTIERLARHLEQLLGSMLRDATQPLHQLDVMSEQERKQAIEYFNETATEYPLDTPVQRLIEAQVQRTPQAEALVFGDVRLSYAELDARANQLAHHLVGQGVGPDVLVGIAAERSIEMVVGLLAVLKAGGA</sequence>
<evidence type="ECO:0000313" key="6">
    <source>
        <dbReference type="Proteomes" id="UP001380290"/>
    </source>
</evidence>
<dbReference type="CDD" id="cd17649">
    <property type="entry name" value="A_NRPS_PvdJ-like"/>
    <property type="match status" value="1"/>
</dbReference>
<dbReference type="Pfam" id="PF00668">
    <property type="entry name" value="Condensation"/>
    <property type="match status" value="3"/>
</dbReference>
<feature type="domain" description="Carrier" evidence="4">
    <location>
        <begin position="992"/>
        <end position="1066"/>
    </location>
</feature>
<name>A0ABU8QYD8_9PSED</name>
<dbReference type="SUPFAM" id="SSF52777">
    <property type="entry name" value="CoA-dependent acyltransferases"/>
    <property type="match status" value="6"/>
</dbReference>
<dbReference type="InterPro" id="IPR045851">
    <property type="entry name" value="AMP-bd_C_sf"/>
</dbReference>
<dbReference type="InterPro" id="IPR001242">
    <property type="entry name" value="Condensation_dom"/>
</dbReference>
<dbReference type="InterPro" id="IPR020845">
    <property type="entry name" value="AMP-binding_CS"/>
</dbReference>
<dbReference type="EMBL" id="JBBHLC010000097">
    <property type="protein sequence ID" value="MEJ5865689.1"/>
    <property type="molecule type" value="Genomic_DNA"/>
</dbReference>
<feature type="non-terminal residue" evidence="5">
    <location>
        <position position="2066"/>
    </location>
</feature>
<dbReference type="CDD" id="cd19543">
    <property type="entry name" value="DCL_NRPS"/>
    <property type="match status" value="1"/>
</dbReference>